<keyword evidence="5" id="KW-0862">Zinc</keyword>
<keyword evidence="6" id="KW-0805">Transcription regulation</keyword>
<dbReference type="PANTHER" id="PTHR26374">
    <property type="entry name" value="ZINC FINGER PROTEIN ZAT5"/>
    <property type="match status" value="1"/>
</dbReference>
<dbReference type="InterPro" id="IPR036236">
    <property type="entry name" value="Znf_C2H2_sf"/>
</dbReference>
<dbReference type="GO" id="GO:0008270">
    <property type="term" value="F:zinc ion binding"/>
    <property type="evidence" value="ECO:0007669"/>
    <property type="project" value="UniProtKB-KW"/>
</dbReference>
<dbReference type="GO" id="GO:0005634">
    <property type="term" value="C:nucleus"/>
    <property type="evidence" value="ECO:0007669"/>
    <property type="project" value="UniProtKB-SubCell"/>
</dbReference>
<dbReference type="Gene3D" id="3.30.160.60">
    <property type="entry name" value="Classic Zinc Finger"/>
    <property type="match status" value="1"/>
</dbReference>
<feature type="domain" description="C2H2-type" evidence="10">
    <location>
        <begin position="198"/>
        <end position="225"/>
    </location>
</feature>
<keyword evidence="3" id="KW-0677">Repeat</keyword>
<evidence type="ECO:0000256" key="8">
    <source>
        <dbReference type="ARBA" id="ARBA00023242"/>
    </source>
</evidence>
<dbReference type="AlphaFoldDB" id="A0AAV1YG15"/>
<evidence type="ECO:0000313" key="11">
    <source>
        <dbReference type="EMBL" id="CAL0332311.1"/>
    </source>
</evidence>
<evidence type="ECO:0000313" key="12">
    <source>
        <dbReference type="Proteomes" id="UP001497480"/>
    </source>
</evidence>
<reference evidence="11 12" key="1">
    <citation type="submission" date="2024-03" db="EMBL/GenBank/DDBJ databases">
        <authorList>
            <person name="Martinez-Hernandez J."/>
        </authorList>
    </citation>
    <scope>NUCLEOTIDE SEQUENCE [LARGE SCALE GENOMIC DNA]</scope>
</reference>
<keyword evidence="4 9" id="KW-0863">Zinc-finger</keyword>
<dbReference type="PROSITE" id="PS50157">
    <property type="entry name" value="ZINC_FINGER_C2H2_2"/>
    <property type="match status" value="2"/>
</dbReference>
<dbReference type="Pfam" id="PF13912">
    <property type="entry name" value="zf-C2H2_6"/>
    <property type="match status" value="2"/>
</dbReference>
<evidence type="ECO:0000256" key="3">
    <source>
        <dbReference type="ARBA" id="ARBA00022737"/>
    </source>
</evidence>
<evidence type="ECO:0000256" key="6">
    <source>
        <dbReference type="ARBA" id="ARBA00023015"/>
    </source>
</evidence>
<feature type="domain" description="C2H2-type" evidence="10">
    <location>
        <begin position="128"/>
        <end position="150"/>
    </location>
</feature>
<keyword evidence="12" id="KW-1185">Reference proteome</keyword>
<dbReference type="PROSITE" id="PS00028">
    <property type="entry name" value="ZINC_FINGER_C2H2_1"/>
    <property type="match status" value="2"/>
</dbReference>
<comment type="subcellular location">
    <subcellularLocation>
        <location evidence="1">Nucleus</location>
    </subcellularLocation>
</comment>
<name>A0AAV1YG15_LUPLU</name>
<evidence type="ECO:0000259" key="10">
    <source>
        <dbReference type="PROSITE" id="PS50157"/>
    </source>
</evidence>
<dbReference type="SUPFAM" id="SSF57667">
    <property type="entry name" value="beta-beta-alpha zinc fingers"/>
    <property type="match status" value="1"/>
</dbReference>
<dbReference type="Proteomes" id="UP001497480">
    <property type="component" value="Unassembled WGS sequence"/>
</dbReference>
<sequence>MDRSIGTKEQIVGLCQNNKDINHVAKGKSPMRQRPLYPSCYSSANSSCHGGDHCSFSSPTTPFESVGKEEEDMANCLILLAGGKREGHNEGGSNERITYTTPISETTNITTTTMTAIRTATKNGFCNYECKTCNKTFSSFQALGGHRASHKKPIMNLEEKKSLLPSLSLSPPTSFEFEEAKQTNFKNNIFQGNKSKIHECSICGAKFTCGQALGGHMRKHRTCKNPSTHVVDMSGSDTSFEASATNTTIEVRPCNVLKIDLNLPALEEDLMNE</sequence>
<keyword evidence="2" id="KW-0479">Metal-binding</keyword>
<evidence type="ECO:0000256" key="4">
    <source>
        <dbReference type="ARBA" id="ARBA00022771"/>
    </source>
</evidence>
<organism evidence="11 12">
    <name type="scientific">Lupinus luteus</name>
    <name type="common">European yellow lupine</name>
    <dbReference type="NCBI Taxonomy" id="3873"/>
    <lineage>
        <taxon>Eukaryota</taxon>
        <taxon>Viridiplantae</taxon>
        <taxon>Streptophyta</taxon>
        <taxon>Embryophyta</taxon>
        <taxon>Tracheophyta</taxon>
        <taxon>Spermatophyta</taxon>
        <taxon>Magnoliopsida</taxon>
        <taxon>eudicotyledons</taxon>
        <taxon>Gunneridae</taxon>
        <taxon>Pentapetalae</taxon>
        <taxon>rosids</taxon>
        <taxon>fabids</taxon>
        <taxon>Fabales</taxon>
        <taxon>Fabaceae</taxon>
        <taxon>Papilionoideae</taxon>
        <taxon>50 kb inversion clade</taxon>
        <taxon>genistoids sensu lato</taxon>
        <taxon>core genistoids</taxon>
        <taxon>Genisteae</taxon>
        <taxon>Lupinus</taxon>
    </lineage>
</organism>
<keyword evidence="8" id="KW-0539">Nucleus</keyword>
<dbReference type="InterPro" id="IPR013087">
    <property type="entry name" value="Znf_C2H2_type"/>
</dbReference>
<comment type="caution">
    <text evidence="11">The sequence shown here is derived from an EMBL/GenBank/DDBJ whole genome shotgun (WGS) entry which is preliminary data.</text>
</comment>
<protein>
    <recommendedName>
        <fullName evidence="10">C2H2-type domain-containing protein</fullName>
    </recommendedName>
</protein>
<dbReference type="SMART" id="SM00355">
    <property type="entry name" value="ZnF_C2H2"/>
    <property type="match status" value="2"/>
</dbReference>
<evidence type="ECO:0000256" key="1">
    <source>
        <dbReference type="ARBA" id="ARBA00004123"/>
    </source>
</evidence>
<evidence type="ECO:0000256" key="7">
    <source>
        <dbReference type="ARBA" id="ARBA00023163"/>
    </source>
</evidence>
<dbReference type="PANTHER" id="PTHR26374:SF425">
    <property type="entry name" value="C2H2-TYPE ZINC FINGER PROTEIN"/>
    <property type="match status" value="1"/>
</dbReference>
<accession>A0AAV1YG15</accession>
<keyword evidence="7" id="KW-0804">Transcription</keyword>
<evidence type="ECO:0000256" key="2">
    <source>
        <dbReference type="ARBA" id="ARBA00022723"/>
    </source>
</evidence>
<gene>
    <name evidence="11" type="ORF">LLUT_LOCUS33371</name>
</gene>
<evidence type="ECO:0000256" key="5">
    <source>
        <dbReference type="ARBA" id="ARBA00022833"/>
    </source>
</evidence>
<proteinExistence type="predicted"/>
<evidence type="ECO:0000256" key="9">
    <source>
        <dbReference type="PROSITE-ProRule" id="PRU00042"/>
    </source>
</evidence>
<dbReference type="EMBL" id="CAXHTB010000024">
    <property type="protein sequence ID" value="CAL0332311.1"/>
    <property type="molecule type" value="Genomic_DNA"/>
</dbReference>